<dbReference type="Proteomes" id="UP001178507">
    <property type="component" value="Unassembled WGS sequence"/>
</dbReference>
<feature type="region of interest" description="Disordered" evidence="2">
    <location>
        <begin position="468"/>
        <end position="501"/>
    </location>
</feature>
<keyword evidence="4" id="KW-1185">Reference proteome</keyword>
<feature type="compositionally biased region" description="Basic and acidic residues" evidence="2">
    <location>
        <begin position="253"/>
        <end position="265"/>
    </location>
</feature>
<dbReference type="AlphaFoldDB" id="A0AA36IV27"/>
<feature type="compositionally biased region" description="Basic and acidic residues" evidence="2">
    <location>
        <begin position="692"/>
        <end position="707"/>
    </location>
</feature>
<feature type="compositionally biased region" description="Basic and acidic residues" evidence="2">
    <location>
        <begin position="628"/>
        <end position="643"/>
    </location>
</feature>
<accession>A0AA36IV27</accession>
<feature type="region of interest" description="Disordered" evidence="2">
    <location>
        <begin position="106"/>
        <end position="135"/>
    </location>
</feature>
<feature type="compositionally biased region" description="Basic and acidic residues" evidence="2">
    <location>
        <begin position="236"/>
        <end position="246"/>
    </location>
</feature>
<feature type="region of interest" description="Disordered" evidence="2">
    <location>
        <begin position="516"/>
        <end position="567"/>
    </location>
</feature>
<dbReference type="EMBL" id="CAUJNA010002875">
    <property type="protein sequence ID" value="CAJ1394517.1"/>
    <property type="molecule type" value="Genomic_DNA"/>
</dbReference>
<gene>
    <name evidence="3" type="ORF">EVOR1521_LOCUS19158</name>
</gene>
<feature type="region of interest" description="Disordered" evidence="2">
    <location>
        <begin position="620"/>
        <end position="662"/>
    </location>
</feature>
<feature type="non-terminal residue" evidence="3">
    <location>
        <position position="1"/>
    </location>
</feature>
<feature type="region of interest" description="Disordered" evidence="2">
    <location>
        <begin position="304"/>
        <end position="348"/>
    </location>
</feature>
<feature type="compositionally biased region" description="Low complexity" evidence="2">
    <location>
        <begin position="312"/>
        <end position="332"/>
    </location>
</feature>
<feature type="compositionally biased region" description="Acidic residues" evidence="2">
    <location>
        <begin position="644"/>
        <end position="653"/>
    </location>
</feature>
<feature type="region of interest" description="Disordered" evidence="2">
    <location>
        <begin position="675"/>
        <end position="746"/>
    </location>
</feature>
<evidence type="ECO:0000313" key="3">
    <source>
        <dbReference type="EMBL" id="CAJ1394517.1"/>
    </source>
</evidence>
<feature type="coiled-coil region" evidence="1">
    <location>
        <begin position="142"/>
        <end position="191"/>
    </location>
</feature>
<feature type="region of interest" description="Disordered" evidence="2">
    <location>
        <begin position="236"/>
        <end position="267"/>
    </location>
</feature>
<feature type="compositionally biased region" description="Polar residues" evidence="2">
    <location>
        <begin position="708"/>
        <end position="718"/>
    </location>
</feature>
<comment type="caution">
    <text evidence="3">The sequence shown here is derived from an EMBL/GenBank/DDBJ whole genome shotgun (WGS) entry which is preliminary data.</text>
</comment>
<evidence type="ECO:0000256" key="1">
    <source>
        <dbReference type="SAM" id="Coils"/>
    </source>
</evidence>
<name>A0AA36IV27_9DINO</name>
<evidence type="ECO:0000313" key="4">
    <source>
        <dbReference type="Proteomes" id="UP001178507"/>
    </source>
</evidence>
<protein>
    <submittedName>
        <fullName evidence="3">Uncharacterized protein</fullName>
    </submittedName>
</protein>
<feature type="region of interest" description="Disordered" evidence="2">
    <location>
        <begin position="581"/>
        <end position="605"/>
    </location>
</feature>
<evidence type="ECO:0000256" key="2">
    <source>
        <dbReference type="SAM" id="MobiDB-lite"/>
    </source>
</evidence>
<feature type="compositionally biased region" description="Polar residues" evidence="2">
    <location>
        <begin position="531"/>
        <end position="557"/>
    </location>
</feature>
<keyword evidence="1" id="KW-0175">Coiled coil</keyword>
<organism evidence="3 4">
    <name type="scientific">Effrenium voratum</name>
    <dbReference type="NCBI Taxonomy" id="2562239"/>
    <lineage>
        <taxon>Eukaryota</taxon>
        <taxon>Sar</taxon>
        <taxon>Alveolata</taxon>
        <taxon>Dinophyceae</taxon>
        <taxon>Suessiales</taxon>
        <taxon>Symbiodiniaceae</taxon>
        <taxon>Effrenium</taxon>
    </lineage>
</organism>
<proteinExistence type="predicted"/>
<reference evidence="3" key="1">
    <citation type="submission" date="2023-08" db="EMBL/GenBank/DDBJ databases">
        <authorList>
            <person name="Chen Y."/>
            <person name="Shah S."/>
            <person name="Dougan E. K."/>
            <person name="Thang M."/>
            <person name="Chan C."/>
        </authorList>
    </citation>
    <scope>NUCLEOTIDE SEQUENCE</scope>
</reference>
<sequence>PGQSGRPNSSVIATTPLQELPPTYVSKAASLLGARDQLEEWLSQENSKTGLWRQGLDVPDVLSAVGEARCCEEEASNSPRTRYATQLLAQVIWEAELCEIEQRLPEPDPVSLPVRGKLSKPRDSRPQSAGPAQSRCVEAELLQRWEAKLETALQLKKKHRKEVEARAREKNHRKETVRAAHSRLLEEAEEERFSRWQERRKYHDNRTEVSKCAKQEVVELMMNASAVRQAVLETNRRRLSQKESEKQTQSVEQELKRQEVAEKKRQVALQEKGIGKPRLRIARELSKKQALRLERIRSIETEDLRQRLEAKSPTATPSVSPRPSRPSSAARTQVPVPPSSAPLARRPWCGKRTEAMSTETIPDPSCIPWPRCVEDKHPTLLHSSSGGCASGSLQGGCSPKITSAAEAEASAGTAPVDGFGGLLLWASEVAHGSRKSSLANVAQAAELGAHVEVGMLAVLMAGAAGSSSLQDAMPSAEPITEPLASGSPAPQPDEAPQRAGFAERVDLSCSACEEAAGDAGDAGSRTEHAQYQRQTNESAGTKPSQAEPTTGCESNFPTLEHHRDDHRKGVAEEARCCALPHPHAESSAGNAEGNVPHVAAGVDQNPNAQNLEDAKEFVQETQPIQGARSDKGEAEGTPDREVDQDVDERDAEELPQAQCESKACAGVAEGSLVERQKQHLPIEPVHAASDVQARDSDEGRQAQEAHSARTNRSDPTPRSSSSSSSASWLRTKMENMKRRVLPRGAS</sequence>